<dbReference type="Pfam" id="PF14905">
    <property type="entry name" value="OMP_b-brl_3"/>
    <property type="match status" value="1"/>
</dbReference>
<organism evidence="3">
    <name type="scientific">uncultured Adhaeribacter sp</name>
    <dbReference type="NCBI Taxonomy" id="448109"/>
    <lineage>
        <taxon>Bacteria</taxon>
        <taxon>Pseudomonadati</taxon>
        <taxon>Bacteroidota</taxon>
        <taxon>Cytophagia</taxon>
        <taxon>Cytophagales</taxon>
        <taxon>Hymenobacteraceae</taxon>
        <taxon>Adhaeribacter</taxon>
        <taxon>environmental samples</taxon>
    </lineage>
</organism>
<evidence type="ECO:0000256" key="1">
    <source>
        <dbReference type="SAM" id="SignalP"/>
    </source>
</evidence>
<protein>
    <recommendedName>
        <fullName evidence="2">Outer membrane protein beta-barrel domain-containing protein</fullName>
    </recommendedName>
</protein>
<proteinExistence type="predicted"/>
<dbReference type="Pfam" id="PF13620">
    <property type="entry name" value="CarboxypepD_reg"/>
    <property type="match status" value="1"/>
</dbReference>
<feature type="domain" description="Outer membrane protein beta-barrel" evidence="2">
    <location>
        <begin position="460"/>
        <end position="801"/>
    </location>
</feature>
<evidence type="ECO:0000313" key="3">
    <source>
        <dbReference type="EMBL" id="CAA9282555.1"/>
    </source>
</evidence>
<dbReference type="AlphaFoldDB" id="A0A6J4JMJ0"/>
<dbReference type="InterPro" id="IPR008969">
    <property type="entry name" value="CarboxyPept-like_regulatory"/>
</dbReference>
<sequence>MNHLTRLVIAIIFSLAGLSLPSFAQKGEIKGKVLDGASKKPLPYATIAVYRAQDTTLVTFRVTDDKGIFRATSLPLQVRLRVVASLVGFGVYRKEVTLSAPDPAVDLGEVLMSESTNLLSEVLVTAEVPPIIVRKDTLEFNAASFKTLPTSLVEDLLKKLPGVAVDQAGNIRVNGKAVQKILVDGKAFFGDDPKIATRNLPADVIDKVQVMNDPEALRRNPNLPASEIPQVVNLKLKKSIKKGLFGKLYAGTGTNSLYEGGGILNIFRDTTQISVLGYSNNLNRPGFGFEDISRIGGFSRSGMSSMMVRSDGGFAINDISFGATGSGIQQSSGAGTNFNTLLKNGFQLNGQYFFGRIDGDLQQVTNANQFLDNRALNTRSTLDQNSTNLSHRIGGRLEGKLDSLTNFNITPSITFQNASARQNSLTSTLQDVVNTLNQSDNTERGQNASVNFTTNWYLYHRFRKKGRSINYYGTITAGNADNNQYNTARNIFYQPEPVVTLLDQYRENDQSNVSVSNTLQYEEPLFKNVSGNLQLSSEYFNNRNTVGTYARGDNATEYGIPLPDLSSLLNRQGWRHNLTTGIRLKLGELSFQPGVRFSTLAIANSFRASPNIRQDFFYLNPTLTIFWKQLNFSYSSNIQEPNISDLQPIINNTNPLYIFAGNPNLKPALSNNVNLYYYKFDSKRLLNINVYSYGSIQKNGTVRERSISAEGVQTTRPVNVEDAIWSLGGGGQLMKDFKFNTKNQFSVGGNMRYSYSNTLVLVDNQKSKAKIWELSPSAEARINLDNKIELNQTFSLNNQRSFYTGQVFDNRTVNFRTWNSEVIIRAPKKLVWESQLEYRYTSNVAPGLRRSYTRINAAITYLFLKNDRAQLKLAVYDILNQNLSTYRSIQENIVQDFQATVLQRYGLLTLTYNIRNFGGKVGGSNSLFRF</sequence>
<feature type="signal peptide" evidence="1">
    <location>
        <begin position="1"/>
        <end position="24"/>
    </location>
</feature>
<feature type="chain" id="PRO_5026775164" description="Outer membrane protein beta-barrel domain-containing protein" evidence="1">
    <location>
        <begin position="25"/>
        <end position="930"/>
    </location>
</feature>
<dbReference type="SUPFAM" id="SSF56935">
    <property type="entry name" value="Porins"/>
    <property type="match status" value="1"/>
</dbReference>
<reference evidence="3" key="1">
    <citation type="submission" date="2020-02" db="EMBL/GenBank/DDBJ databases">
        <authorList>
            <person name="Meier V. D."/>
        </authorList>
    </citation>
    <scope>NUCLEOTIDE SEQUENCE</scope>
    <source>
        <strain evidence="3">AVDCRST_MAG95</strain>
    </source>
</reference>
<dbReference type="SUPFAM" id="SSF49464">
    <property type="entry name" value="Carboxypeptidase regulatory domain-like"/>
    <property type="match status" value="1"/>
</dbReference>
<gene>
    <name evidence="3" type="ORF">AVDCRST_MAG95-3411</name>
</gene>
<dbReference type="EMBL" id="CADCTJ010001069">
    <property type="protein sequence ID" value="CAA9282555.1"/>
    <property type="molecule type" value="Genomic_DNA"/>
</dbReference>
<dbReference type="InterPro" id="IPR041700">
    <property type="entry name" value="OMP_b-brl_3"/>
</dbReference>
<accession>A0A6J4JMJ0</accession>
<name>A0A6J4JMJ0_9BACT</name>
<evidence type="ECO:0000259" key="2">
    <source>
        <dbReference type="Pfam" id="PF14905"/>
    </source>
</evidence>
<keyword evidence="1" id="KW-0732">Signal</keyword>